<comment type="caution">
    <text evidence="2">The sequence shown here is derived from an EMBL/GenBank/DDBJ whole genome shotgun (WGS) entry which is preliminary data.</text>
</comment>
<dbReference type="InterPro" id="IPR008497">
    <property type="entry name" value="DUF779"/>
</dbReference>
<evidence type="ECO:0000256" key="1">
    <source>
        <dbReference type="SAM" id="MobiDB-lite"/>
    </source>
</evidence>
<reference evidence="2 3" key="1">
    <citation type="submission" date="2013-07" db="EMBL/GenBank/DDBJ databases">
        <authorList>
            <consortium name="DOE Joint Genome Institute"/>
            <person name="Reeve W."/>
            <person name="Huntemann M."/>
            <person name="Han J."/>
            <person name="Chen A."/>
            <person name="Kyrpides N."/>
            <person name="Mavromatis K."/>
            <person name="Markowitz V."/>
            <person name="Palaniappan K."/>
            <person name="Ivanova N."/>
            <person name="Schaumberg A."/>
            <person name="Pati A."/>
            <person name="Liolios K."/>
            <person name="Nordberg H.P."/>
            <person name="Cantor M.N."/>
            <person name="Hua S.X."/>
            <person name="Woyke T."/>
        </authorList>
    </citation>
    <scope>NUCLEOTIDE SEQUENCE [LARGE SCALE GENOMIC DNA]</scope>
    <source>
        <strain evidence="2 3">DSM 43889</strain>
    </source>
</reference>
<evidence type="ECO:0000313" key="3">
    <source>
        <dbReference type="Proteomes" id="UP000791080"/>
    </source>
</evidence>
<name>A0ABT1JPA5_ACTCY</name>
<protein>
    <recommendedName>
        <fullName evidence="4">DUF779 domain-containing protein</fullName>
    </recommendedName>
</protein>
<accession>A0ABT1JPA5</accession>
<feature type="region of interest" description="Disordered" evidence="1">
    <location>
        <begin position="1"/>
        <end position="30"/>
    </location>
</feature>
<gene>
    <name evidence="2" type="ORF">G443_004614</name>
</gene>
<keyword evidence="3" id="KW-1185">Reference proteome</keyword>
<dbReference type="EMBL" id="AUBJ02000001">
    <property type="protein sequence ID" value="MCP2334344.1"/>
    <property type="molecule type" value="Genomic_DNA"/>
</dbReference>
<reference evidence="2 3" key="2">
    <citation type="submission" date="2022-06" db="EMBL/GenBank/DDBJ databases">
        <title>Genomic Encyclopedia of Type Strains, Phase I: the one thousand microbial genomes (KMG-I) project.</title>
        <authorList>
            <person name="Kyrpides N."/>
        </authorList>
    </citation>
    <scope>NUCLEOTIDE SEQUENCE [LARGE SCALE GENOMIC DNA]</scope>
    <source>
        <strain evidence="2 3">DSM 43889</strain>
    </source>
</reference>
<feature type="compositionally biased region" description="Basic and acidic residues" evidence="1">
    <location>
        <begin position="7"/>
        <end position="18"/>
    </location>
</feature>
<dbReference type="Pfam" id="PF05610">
    <property type="entry name" value="DUF779"/>
    <property type="match status" value="1"/>
</dbReference>
<proteinExistence type="predicted"/>
<organism evidence="2 3">
    <name type="scientific">Actinoalloteichus caeruleus DSM 43889</name>
    <dbReference type="NCBI Taxonomy" id="1120930"/>
    <lineage>
        <taxon>Bacteria</taxon>
        <taxon>Bacillati</taxon>
        <taxon>Actinomycetota</taxon>
        <taxon>Actinomycetes</taxon>
        <taxon>Pseudonocardiales</taxon>
        <taxon>Pseudonocardiaceae</taxon>
        <taxon>Actinoalloteichus</taxon>
        <taxon>Actinoalloteichus cyanogriseus</taxon>
    </lineage>
</organism>
<sequence>MVEPDPACERDAAPERDGVPGADRAPASRVAATPAAADLLARLRTRHGPLMFHQSGGCCDGSSPMCYPDGEFRVGASDRHLGDLDIPGVAEPVPVWMSGAQFEYWRHTHLTIDVVAGRGSGFSLEAPDGVRFLLRSRLLSDAELHELELREREEGEGPTPPHP</sequence>
<evidence type="ECO:0008006" key="4">
    <source>
        <dbReference type="Google" id="ProtNLM"/>
    </source>
</evidence>
<dbReference type="Proteomes" id="UP000791080">
    <property type="component" value="Unassembled WGS sequence"/>
</dbReference>
<evidence type="ECO:0000313" key="2">
    <source>
        <dbReference type="EMBL" id="MCP2334344.1"/>
    </source>
</evidence>